<keyword evidence="11 15" id="KW-1133">Transmembrane helix</keyword>
<dbReference type="SUPFAM" id="SSF52172">
    <property type="entry name" value="CheY-like"/>
    <property type="match status" value="1"/>
</dbReference>
<evidence type="ECO:0000256" key="1">
    <source>
        <dbReference type="ARBA" id="ARBA00000085"/>
    </source>
</evidence>
<dbReference type="InterPro" id="IPR033479">
    <property type="entry name" value="dCache_1"/>
</dbReference>
<dbReference type="SUPFAM" id="SSF103190">
    <property type="entry name" value="Sensory domain-like"/>
    <property type="match status" value="1"/>
</dbReference>
<evidence type="ECO:0000256" key="12">
    <source>
        <dbReference type="ARBA" id="ARBA00023012"/>
    </source>
</evidence>
<keyword evidence="20" id="KW-1185">Reference proteome</keyword>
<keyword evidence="7 15" id="KW-0812">Transmembrane</keyword>
<dbReference type="GO" id="GO:0005886">
    <property type="term" value="C:plasma membrane"/>
    <property type="evidence" value="ECO:0007669"/>
    <property type="project" value="UniProtKB-SubCell"/>
</dbReference>
<dbReference type="PANTHER" id="PTHR43065:SF46">
    <property type="entry name" value="C4-DICARBOXYLATE TRANSPORT SENSOR PROTEIN DCTB"/>
    <property type="match status" value="1"/>
</dbReference>
<dbReference type="SMART" id="SM00388">
    <property type="entry name" value="HisKA"/>
    <property type="match status" value="1"/>
</dbReference>
<comment type="catalytic activity">
    <reaction evidence="1">
        <text>ATP + protein L-histidine = ADP + protein N-phospho-L-histidine.</text>
        <dbReference type="EC" id="2.7.13.3"/>
    </reaction>
</comment>
<evidence type="ECO:0000256" key="2">
    <source>
        <dbReference type="ARBA" id="ARBA00004651"/>
    </source>
</evidence>
<dbReference type="SMART" id="SM00387">
    <property type="entry name" value="HATPase_c"/>
    <property type="match status" value="1"/>
</dbReference>
<evidence type="ECO:0000256" key="7">
    <source>
        <dbReference type="ARBA" id="ARBA00022692"/>
    </source>
</evidence>
<name>A0A850TAH6_9BACT</name>
<evidence type="ECO:0000256" key="9">
    <source>
        <dbReference type="ARBA" id="ARBA00022777"/>
    </source>
</evidence>
<dbReference type="SMART" id="SM00091">
    <property type="entry name" value="PAS"/>
    <property type="match status" value="1"/>
</dbReference>
<evidence type="ECO:0000256" key="5">
    <source>
        <dbReference type="ARBA" id="ARBA00022553"/>
    </source>
</evidence>
<evidence type="ECO:0000256" key="13">
    <source>
        <dbReference type="ARBA" id="ARBA00023136"/>
    </source>
</evidence>
<dbReference type="SUPFAM" id="SSF55785">
    <property type="entry name" value="PYP-like sensor domain (PAS domain)"/>
    <property type="match status" value="1"/>
</dbReference>
<keyword evidence="10" id="KW-0067">ATP-binding</keyword>
<evidence type="ECO:0000256" key="15">
    <source>
        <dbReference type="SAM" id="Phobius"/>
    </source>
</evidence>
<dbReference type="EC" id="2.7.13.3" evidence="3"/>
<comment type="caution">
    <text evidence="19">The sequence shown here is derived from an EMBL/GenBank/DDBJ whole genome shotgun (WGS) entry which is preliminary data.</text>
</comment>
<comment type="subcellular location">
    <subcellularLocation>
        <location evidence="2">Cell membrane</location>
        <topology evidence="2">Multi-pass membrane protein</topology>
    </subcellularLocation>
</comment>
<dbReference type="CDD" id="cd00082">
    <property type="entry name" value="HisKA"/>
    <property type="match status" value="1"/>
</dbReference>
<keyword evidence="8" id="KW-0547">Nucleotide-binding</keyword>
<dbReference type="InterPro" id="IPR001789">
    <property type="entry name" value="Sig_transdc_resp-reg_receiver"/>
</dbReference>
<feature type="domain" description="Response regulatory" evidence="17">
    <location>
        <begin position="741"/>
        <end position="857"/>
    </location>
</feature>
<accession>A0A850TAH6</accession>
<dbReference type="PRINTS" id="PR00344">
    <property type="entry name" value="BCTRLSENSOR"/>
</dbReference>
<dbReference type="SUPFAM" id="SSF55874">
    <property type="entry name" value="ATPase domain of HSP90 chaperone/DNA topoisomerase II/histidine kinase"/>
    <property type="match status" value="1"/>
</dbReference>
<organism evidence="19 20">
    <name type="scientific">Desulfobacter latus</name>
    <dbReference type="NCBI Taxonomy" id="2292"/>
    <lineage>
        <taxon>Bacteria</taxon>
        <taxon>Pseudomonadati</taxon>
        <taxon>Thermodesulfobacteriota</taxon>
        <taxon>Desulfobacteria</taxon>
        <taxon>Desulfobacterales</taxon>
        <taxon>Desulfobacteraceae</taxon>
        <taxon>Desulfobacter</taxon>
    </lineage>
</organism>
<dbReference type="GO" id="GO:0005524">
    <property type="term" value="F:ATP binding"/>
    <property type="evidence" value="ECO:0007669"/>
    <property type="project" value="UniProtKB-KW"/>
</dbReference>
<dbReference type="InterPro" id="IPR029151">
    <property type="entry name" value="Sensor-like_sf"/>
</dbReference>
<dbReference type="Pfam" id="PF02743">
    <property type="entry name" value="dCache_1"/>
    <property type="match status" value="1"/>
</dbReference>
<dbReference type="EMBL" id="JACADJ010000028">
    <property type="protein sequence ID" value="NWH05227.1"/>
    <property type="molecule type" value="Genomic_DNA"/>
</dbReference>
<dbReference type="InterPro" id="IPR003594">
    <property type="entry name" value="HATPase_dom"/>
</dbReference>
<evidence type="ECO:0000256" key="11">
    <source>
        <dbReference type="ARBA" id="ARBA00022989"/>
    </source>
</evidence>
<dbReference type="RefSeq" id="WP_178366684.1">
    <property type="nucleotide sequence ID" value="NZ_JACADJ010000028.1"/>
</dbReference>
<keyword evidence="9" id="KW-0418">Kinase</keyword>
<comment type="caution">
    <text evidence="14">Lacks conserved residue(s) required for the propagation of feature annotation.</text>
</comment>
<dbReference type="AlphaFoldDB" id="A0A850TAH6"/>
<evidence type="ECO:0000256" key="10">
    <source>
        <dbReference type="ARBA" id="ARBA00022840"/>
    </source>
</evidence>
<keyword evidence="5" id="KW-0597">Phosphoprotein</keyword>
<dbReference type="InterPro" id="IPR003661">
    <property type="entry name" value="HisK_dim/P_dom"/>
</dbReference>
<protein>
    <recommendedName>
        <fullName evidence="3">histidine kinase</fullName>
        <ecNumber evidence="3">2.7.13.3</ecNumber>
    </recommendedName>
</protein>
<dbReference type="Gene3D" id="1.10.287.130">
    <property type="match status" value="1"/>
</dbReference>
<dbReference type="PROSITE" id="PS50112">
    <property type="entry name" value="PAS"/>
    <property type="match status" value="1"/>
</dbReference>
<keyword evidence="6" id="KW-0808">Transferase</keyword>
<evidence type="ECO:0000256" key="4">
    <source>
        <dbReference type="ARBA" id="ARBA00022475"/>
    </source>
</evidence>
<dbReference type="SUPFAM" id="SSF47384">
    <property type="entry name" value="Homodimeric domain of signal transducing histidine kinase"/>
    <property type="match status" value="1"/>
</dbReference>
<dbReference type="PROSITE" id="PS50109">
    <property type="entry name" value="HIS_KIN"/>
    <property type="match status" value="1"/>
</dbReference>
<dbReference type="InterPro" id="IPR000014">
    <property type="entry name" value="PAS"/>
</dbReference>
<evidence type="ECO:0000259" key="18">
    <source>
        <dbReference type="PROSITE" id="PS50112"/>
    </source>
</evidence>
<evidence type="ECO:0000256" key="3">
    <source>
        <dbReference type="ARBA" id="ARBA00012438"/>
    </source>
</evidence>
<dbReference type="Pfam" id="PF13426">
    <property type="entry name" value="PAS_9"/>
    <property type="match status" value="1"/>
</dbReference>
<dbReference type="Pfam" id="PF02518">
    <property type="entry name" value="HATPase_c"/>
    <property type="match status" value="1"/>
</dbReference>
<dbReference type="Gene3D" id="3.40.50.2300">
    <property type="match status" value="1"/>
</dbReference>
<dbReference type="NCBIfam" id="TIGR00229">
    <property type="entry name" value="sensory_box"/>
    <property type="match status" value="1"/>
</dbReference>
<evidence type="ECO:0000313" key="20">
    <source>
        <dbReference type="Proteomes" id="UP000553343"/>
    </source>
</evidence>
<feature type="domain" description="PAS" evidence="18">
    <location>
        <begin position="374"/>
        <end position="405"/>
    </location>
</feature>
<dbReference type="Gene3D" id="3.30.450.20">
    <property type="entry name" value="PAS domain"/>
    <property type="match status" value="2"/>
</dbReference>
<keyword evidence="4" id="KW-1003">Cell membrane</keyword>
<proteinExistence type="predicted"/>
<dbReference type="InterPro" id="IPR005467">
    <property type="entry name" value="His_kinase_dom"/>
</dbReference>
<evidence type="ECO:0000256" key="6">
    <source>
        <dbReference type="ARBA" id="ARBA00022679"/>
    </source>
</evidence>
<reference evidence="19 20" key="1">
    <citation type="submission" date="2020-06" db="EMBL/GenBank/DDBJ databases">
        <title>High-quality draft genome of sulfate reducer Desulfobacter latus type strain AcrS2 isolated from marine sediment.</title>
        <authorList>
            <person name="Hoppe M."/>
            <person name="Larsen C.K."/>
            <person name="Marshall I.P.G."/>
            <person name="Schramm A."/>
            <person name="Marietou A.G."/>
        </authorList>
    </citation>
    <scope>NUCLEOTIDE SEQUENCE [LARGE SCALE GENOMIC DNA]</scope>
    <source>
        <strain evidence="19 20">AcRS2</strain>
    </source>
</reference>
<evidence type="ECO:0000256" key="14">
    <source>
        <dbReference type="PROSITE-ProRule" id="PRU00169"/>
    </source>
</evidence>
<dbReference type="InterPro" id="IPR036890">
    <property type="entry name" value="HATPase_C_sf"/>
</dbReference>
<evidence type="ECO:0000313" key="19">
    <source>
        <dbReference type="EMBL" id="NWH05227.1"/>
    </source>
</evidence>
<dbReference type="Pfam" id="PF00512">
    <property type="entry name" value="HisKA"/>
    <property type="match status" value="1"/>
</dbReference>
<dbReference type="InterPro" id="IPR011006">
    <property type="entry name" value="CheY-like_superfamily"/>
</dbReference>
<dbReference type="Pfam" id="PF00072">
    <property type="entry name" value="Response_reg"/>
    <property type="match status" value="1"/>
</dbReference>
<sequence length="862" mass="97551">MEIPKEVMETPQKLSLFFISLAILTVIIIAIYINKKSRYELRGAATRQYRIQQLMEAKLVAAVIEKYFDRFISDLYFMANTDAELSSNPHFEELFYNRYKGLQKITSIRFLDTKGMLTFICPTEGFRRKLIGKRYDFEDYYKSALSTGKIAISSFLYNEQNEPRIRIAVPVFTNDPITPRIKGVLVGSFDPITVLNTIIKPIVSEKAVEYAWVLDSKGYFLIHPVKDLEGQSSFGARKKKNQAFSYEKIERIQQKMVQGHEGTDTYISGWHQDQKGYIEKFVAYSPIKMADSTWSIAICSPKSALDTVIERTEKYHDYTLFFIVIIFSTGGILLFRSSYQRYCLYKQSLKLKEQKLSAITQASPVGICLVKQRKIYWANENLHAMFGYDYDDLVGKSTSIFYPDNVIYQKIGKELYSDSSTLKPFQSTNRCIKRDGTVFHCSLNSCPLNALDHSEGFIVVICDITEIVTVEKENIRLKEHMIRTHRMEAIAVLAGGIAHDFNNILFPIMGNVEILLMDTAEDSDSHKYLMNILNASGRAKKVINQILSISKERQGNTTQMLVQPIIKETLSLLRESIPKTINIVQKIDMNCRPIMADPTQIHQVIMNLCTNAYQAMEDGGGTLTVALCETDIDENELPRFLTLQPGRYLQLIISDTGVGMEKEITLKIFEPYFTTKEIGKGTGLGLSVVHGIVKKAGGDIKVISAPGKGTCFYIYLPVLGSYMETTLLPSIGNKCMKGTGHILLVDDEEQIVKMEKKFLQRIGYDITACTSSGQALEILKANPDTFELVITNLTMPELTGNELARELKKINPEIPVIICTGFEENYKEKRMGSINVKEVLLKPVNMKELSRIISKTINTPAG</sequence>
<feature type="transmembrane region" description="Helical" evidence="15">
    <location>
        <begin position="14"/>
        <end position="33"/>
    </location>
</feature>
<dbReference type="SMART" id="SM00448">
    <property type="entry name" value="REC"/>
    <property type="match status" value="1"/>
</dbReference>
<gene>
    <name evidence="19" type="ORF">HXW94_09550</name>
</gene>
<dbReference type="PANTHER" id="PTHR43065">
    <property type="entry name" value="SENSOR HISTIDINE KINASE"/>
    <property type="match status" value="1"/>
</dbReference>
<dbReference type="PROSITE" id="PS50110">
    <property type="entry name" value="RESPONSE_REGULATORY"/>
    <property type="match status" value="1"/>
</dbReference>
<feature type="transmembrane region" description="Helical" evidence="15">
    <location>
        <begin position="318"/>
        <end position="339"/>
    </location>
</feature>
<dbReference type="CDD" id="cd00130">
    <property type="entry name" value="PAS"/>
    <property type="match status" value="1"/>
</dbReference>
<dbReference type="GO" id="GO:0000155">
    <property type="term" value="F:phosphorelay sensor kinase activity"/>
    <property type="evidence" value="ECO:0007669"/>
    <property type="project" value="InterPro"/>
</dbReference>
<feature type="domain" description="Histidine kinase" evidence="16">
    <location>
        <begin position="496"/>
        <end position="720"/>
    </location>
</feature>
<keyword evidence="12" id="KW-0902">Two-component regulatory system</keyword>
<evidence type="ECO:0000259" key="17">
    <source>
        <dbReference type="PROSITE" id="PS50110"/>
    </source>
</evidence>
<dbReference type="InterPro" id="IPR035965">
    <property type="entry name" value="PAS-like_dom_sf"/>
</dbReference>
<keyword evidence="13 15" id="KW-0472">Membrane</keyword>
<dbReference type="CDD" id="cd18773">
    <property type="entry name" value="PDC1_HK_sensor"/>
    <property type="match status" value="1"/>
</dbReference>
<dbReference type="Proteomes" id="UP000553343">
    <property type="component" value="Unassembled WGS sequence"/>
</dbReference>
<dbReference type="Gene3D" id="3.30.565.10">
    <property type="entry name" value="Histidine kinase-like ATPase, C-terminal domain"/>
    <property type="match status" value="1"/>
</dbReference>
<dbReference type="InterPro" id="IPR004358">
    <property type="entry name" value="Sig_transdc_His_kin-like_C"/>
</dbReference>
<evidence type="ECO:0000259" key="16">
    <source>
        <dbReference type="PROSITE" id="PS50109"/>
    </source>
</evidence>
<dbReference type="InterPro" id="IPR036097">
    <property type="entry name" value="HisK_dim/P_sf"/>
</dbReference>
<evidence type="ECO:0000256" key="8">
    <source>
        <dbReference type="ARBA" id="ARBA00022741"/>
    </source>
</evidence>
<dbReference type="GO" id="GO:0006355">
    <property type="term" value="P:regulation of DNA-templated transcription"/>
    <property type="evidence" value="ECO:0007669"/>
    <property type="project" value="InterPro"/>
</dbReference>